<evidence type="ECO:0008006" key="3">
    <source>
        <dbReference type="Google" id="ProtNLM"/>
    </source>
</evidence>
<name>A0A1M5HCQ0_9BACT</name>
<dbReference type="Proteomes" id="UP000184041">
    <property type="component" value="Unassembled WGS sequence"/>
</dbReference>
<protein>
    <recommendedName>
        <fullName evidence="3">Tetratricopeptide repeat-containing protein</fullName>
    </recommendedName>
</protein>
<dbReference type="OrthoDB" id="1522716at2"/>
<accession>A0A1M5HCQ0</accession>
<sequence>MNIKLIPATAKPEEVIDWVELVLFLSDDSYLDKRKIRDWSQKFNSITVAGKGEHPPTQLPDGVAWYSYSGDSRRSEVWNHLVGAAHKEWVLFVEDDEQIRFSDFPSRTFIDSNTWCPALIRQKRKEHTRQFYHMRLVHTPVEGTVVFEGQSIPDCTRYIREREIELCNRPVLIERESSPIAHVDIEEELSVKSYSPKLYLVQGARYYRERKYVRAAAQYRQLLKKEKLLPFDRLAAVNGLASCMAEQHKWSKAMTLTEESLKAESIQALPYFIQFKIHELQKEWGNAHTALRRYYEQQSLYSRSSFDKVMNEESILVHLSDVALRAGDRHMASDYFEELFTYKREEVDRVLLYKVLVLSIELSNYERSVHLFNRMFKDVFPDKFDEKQKEKLNDIMTMFMNQEWYPFVANVYSKMCNAFPGDEVFKRRLIVSLTKTNRLDKARTMVSNII</sequence>
<dbReference type="RefSeq" id="WP_073066803.1">
    <property type="nucleotide sequence ID" value="NZ_FQUS01000020.1"/>
</dbReference>
<organism evidence="1 2">
    <name type="scientific">Fodinibius roseus</name>
    <dbReference type="NCBI Taxonomy" id="1194090"/>
    <lineage>
        <taxon>Bacteria</taxon>
        <taxon>Pseudomonadati</taxon>
        <taxon>Balneolota</taxon>
        <taxon>Balneolia</taxon>
        <taxon>Balneolales</taxon>
        <taxon>Balneolaceae</taxon>
        <taxon>Fodinibius</taxon>
    </lineage>
</organism>
<gene>
    <name evidence="1" type="ORF">SAMN05443144_1202</name>
</gene>
<dbReference type="AlphaFoldDB" id="A0A1M5HCQ0"/>
<evidence type="ECO:0000313" key="2">
    <source>
        <dbReference type="Proteomes" id="UP000184041"/>
    </source>
</evidence>
<dbReference type="STRING" id="1194090.SAMN05443144_1202"/>
<dbReference type="SUPFAM" id="SSF48452">
    <property type="entry name" value="TPR-like"/>
    <property type="match status" value="1"/>
</dbReference>
<dbReference type="EMBL" id="FQUS01000020">
    <property type="protein sequence ID" value="SHG13740.1"/>
    <property type="molecule type" value="Genomic_DNA"/>
</dbReference>
<dbReference type="InterPro" id="IPR011990">
    <property type="entry name" value="TPR-like_helical_dom_sf"/>
</dbReference>
<keyword evidence="2" id="KW-1185">Reference proteome</keyword>
<evidence type="ECO:0000313" key="1">
    <source>
        <dbReference type="EMBL" id="SHG13740.1"/>
    </source>
</evidence>
<reference evidence="1 2" key="1">
    <citation type="submission" date="2016-11" db="EMBL/GenBank/DDBJ databases">
        <authorList>
            <person name="Jaros S."/>
            <person name="Januszkiewicz K."/>
            <person name="Wedrychowicz H."/>
        </authorList>
    </citation>
    <scope>NUCLEOTIDE SEQUENCE [LARGE SCALE GENOMIC DNA]</scope>
    <source>
        <strain evidence="1 2">DSM 21986</strain>
    </source>
</reference>
<proteinExistence type="predicted"/>
<dbReference type="Gene3D" id="1.25.40.10">
    <property type="entry name" value="Tetratricopeptide repeat domain"/>
    <property type="match status" value="1"/>
</dbReference>